<dbReference type="Proteomes" id="UP000239002">
    <property type="component" value="Unassembled WGS sequence"/>
</dbReference>
<dbReference type="AlphaFoldDB" id="A0A2S6IR28"/>
<name>A0A2S6IR28_9FLAO</name>
<dbReference type="OrthoDB" id="1367358at2"/>
<keyword evidence="2" id="KW-1185">Reference proteome</keyword>
<reference evidence="1 2" key="1">
    <citation type="submission" date="2018-02" db="EMBL/GenBank/DDBJ databases">
        <title>Genomic Encyclopedia of Archaeal and Bacterial Type Strains, Phase II (KMG-II): from individual species to whole genera.</title>
        <authorList>
            <person name="Goeker M."/>
        </authorList>
    </citation>
    <scope>NUCLEOTIDE SEQUENCE [LARGE SCALE GENOMIC DNA]</scope>
    <source>
        <strain evidence="1 2">DSM 16809</strain>
    </source>
</reference>
<evidence type="ECO:0000313" key="2">
    <source>
        <dbReference type="Proteomes" id="UP000239002"/>
    </source>
</evidence>
<evidence type="ECO:0000313" key="1">
    <source>
        <dbReference type="EMBL" id="PPK96566.1"/>
    </source>
</evidence>
<organism evidence="1 2">
    <name type="scientific">Nonlabens xylanidelens</name>
    <dbReference type="NCBI Taxonomy" id="191564"/>
    <lineage>
        <taxon>Bacteria</taxon>
        <taxon>Pseudomonadati</taxon>
        <taxon>Bacteroidota</taxon>
        <taxon>Flavobacteriia</taxon>
        <taxon>Flavobacteriales</taxon>
        <taxon>Flavobacteriaceae</taxon>
        <taxon>Nonlabens</taxon>
    </lineage>
</organism>
<sequence length="82" mass="8886">MSIRIGNSCVNCENLMENENCKIHGVKVSTSYTCDSFEMKAALKNDPNCTSCARYEGPTCANPQKAAPGMLCSHWAPQNAQA</sequence>
<accession>A0A2S6IR28</accession>
<comment type="caution">
    <text evidence="1">The sequence shown here is derived from an EMBL/GenBank/DDBJ whole genome shotgun (WGS) entry which is preliminary data.</text>
</comment>
<gene>
    <name evidence="1" type="ORF">LY01_00389</name>
</gene>
<dbReference type="EMBL" id="PTJE01000001">
    <property type="protein sequence ID" value="PPK96566.1"/>
    <property type="molecule type" value="Genomic_DNA"/>
</dbReference>
<protein>
    <submittedName>
        <fullName evidence="1">Uncharacterized protein</fullName>
    </submittedName>
</protein>
<proteinExistence type="predicted"/>
<dbReference type="RefSeq" id="WP_104514118.1">
    <property type="nucleotide sequence ID" value="NZ_MQVW01000027.1"/>
</dbReference>